<organism evidence="1 2">
    <name type="scientific">Acinetobacter chinensis</name>
    <dbReference type="NCBI Taxonomy" id="2004650"/>
    <lineage>
        <taxon>Bacteria</taxon>
        <taxon>Pseudomonadati</taxon>
        <taxon>Pseudomonadota</taxon>
        <taxon>Gammaproteobacteria</taxon>
        <taxon>Moraxellales</taxon>
        <taxon>Moraxellaceae</taxon>
        <taxon>Acinetobacter</taxon>
    </lineage>
</organism>
<sequence length="334" mass="38685">MEIENFDILAQGDTLYRVFYEAVQASGVGFYEPYFSVWGIGNSQIPVGAVEGVLTSFFKPLTTDSQIFNLENIEPPRNIKKAEELVRLWATQHPYAKNLKLHIYNTGHDFINLHGNIENPELAPDKGYRMCLFVDEVTGIFYQLQMLLTSMSTNPMVSFAMDLTNHFIPQDKQNLLKYKLIFRFNPQGIRTHFLNKSGKNTLKYLLTDSWDGKSYIRKFFSEFNGYVSFIFSHLGNGNLKTLQAWAYGDMPDDTIIQLSYQDKMMIYALSLDQDSLSECYETYKDECSKKEYEKQEYYDKALSDLEYNYSLYQGMIALIREAGTALPPYQKVNK</sequence>
<proteinExistence type="predicted"/>
<protein>
    <submittedName>
        <fullName evidence="1">Uncharacterized protein</fullName>
    </submittedName>
</protein>
<name>A0A3B7LZW8_9GAMM</name>
<evidence type="ECO:0000313" key="1">
    <source>
        <dbReference type="EMBL" id="AXY57097.1"/>
    </source>
</evidence>
<dbReference type="AlphaFoldDB" id="A0A3B7LZW8"/>
<gene>
    <name evidence="1" type="ORF">CDG60_11290</name>
</gene>
<reference evidence="2" key="1">
    <citation type="submission" date="2018-09" db="EMBL/GenBank/DDBJ databases">
        <title>The complete genome of Acinetobacter sp. strain WCHAc010005.</title>
        <authorList>
            <person name="Hu Y."/>
            <person name="Long H."/>
            <person name="Feng Y."/>
            <person name="Zong Z."/>
        </authorList>
    </citation>
    <scope>NUCLEOTIDE SEQUENCE [LARGE SCALE GENOMIC DNA]</scope>
    <source>
        <strain evidence="2">WCHAc010005</strain>
    </source>
</reference>
<dbReference type="Proteomes" id="UP000263753">
    <property type="component" value="Chromosome"/>
</dbReference>
<dbReference type="RefSeq" id="WP_087514452.1">
    <property type="nucleotide sequence ID" value="NZ_CP032134.1"/>
</dbReference>
<dbReference type="EMBL" id="CP032134">
    <property type="protein sequence ID" value="AXY57097.1"/>
    <property type="molecule type" value="Genomic_DNA"/>
</dbReference>
<dbReference type="KEGG" id="achi:CDG60_11290"/>
<evidence type="ECO:0000313" key="2">
    <source>
        <dbReference type="Proteomes" id="UP000263753"/>
    </source>
</evidence>
<accession>A0A3B7LZW8</accession>